<evidence type="ECO:0000256" key="5">
    <source>
        <dbReference type="SAM" id="MobiDB-lite"/>
    </source>
</evidence>
<reference evidence="6 7" key="1">
    <citation type="submission" date="2018-02" db="EMBL/GenBank/DDBJ databases">
        <title>Genome sequence of the basidiomycete white-rot fungus Phlebia centrifuga.</title>
        <authorList>
            <person name="Granchi Z."/>
            <person name="Peng M."/>
            <person name="de Vries R.P."/>
            <person name="Hilden K."/>
            <person name="Makela M.R."/>
            <person name="Grigoriev I."/>
            <person name="Riley R."/>
        </authorList>
    </citation>
    <scope>NUCLEOTIDE SEQUENCE [LARGE SCALE GENOMIC DNA]</scope>
    <source>
        <strain evidence="6 7">FBCC195</strain>
    </source>
</reference>
<protein>
    <recommendedName>
        <fullName evidence="3">Ribosome biogenesis protein SLX9</fullName>
    </recommendedName>
</protein>
<evidence type="ECO:0000313" key="7">
    <source>
        <dbReference type="Proteomes" id="UP000186601"/>
    </source>
</evidence>
<keyword evidence="7" id="KW-1185">Reference proteome</keyword>
<name>A0A2R6NTE9_9APHY</name>
<dbReference type="Pfam" id="PF15341">
    <property type="entry name" value="SLX9"/>
    <property type="match status" value="1"/>
</dbReference>
<accession>A0A2R6NTE9</accession>
<dbReference type="GO" id="GO:0000462">
    <property type="term" value="P:maturation of SSU-rRNA from tricistronic rRNA transcript (SSU-rRNA, 5.8S rRNA, LSU-rRNA)"/>
    <property type="evidence" value="ECO:0007669"/>
    <property type="project" value="InterPro"/>
</dbReference>
<dbReference type="GO" id="GO:0030688">
    <property type="term" value="C:preribosome, small subunit precursor"/>
    <property type="evidence" value="ECO:0007669"/>
    <property type="project" value="InterPro"/>
</dbReference>
<sequence length="153" mass="17257">MKKKEKQMVKHELFLQTTTGLESSRSPYSKSHERRLRRKAKEEVAGGLGNIKAAISAVEEDIPTAVQKTIQQTVSQDDDDMINDRTSAKKSTLGQIGEGKHVPLTKSQRKRTLQTERLRIPMILSNAEFHSNPFQTIRTHAQNTLLTHNKPAS</sequence>
<dbReference type="AlphaFoldDB" id="A0A2R6NTE9"/>
<evidence type="ECO:0000313" key="6">
    <source>
        <dbReference type="EMBL" id="PSR75923.1"/>
    </source>
</evidence>
<dbReference type="STRING" id="98765.A0A2R6NTE9"/>
<comment type="subcellular location">
    <subcellularLocation>
        <location evidence="1">Nucleus</location>
        <location evidence="1">Nucleolus</location>
    </subcellularLocation>
</comment>
<dbReference type="GO" id="GO:0030686">
    <property type="term" value="C:90S preribosome"/>
    <property type="evidence" value="ECO:0007669"/>
    <property type="project" value="InterPro"/>
</dbReference>
<feature type="compositionally biased region" description="Polar residues" evidence="5">
    <location>
        <begin position="15"/>
        <end position="29"/>
    </location>
</feature>
<keyword evidence="4" id="KW-0539">Nucleus</keyword>
<dbReference type="OrthoDB" id="18703at2759"/>
<evidence type="ECO:0000256" key="4">
    <source>
        <dbReference type="ARBA" id="ARBA00023242"/>
    </source>
</evidence>
<gene>
    <name evidence="6" type="ORF">PHLCEN_2v8837</name>
</gene>
<feature type="compositionally biased region" description="Basic and acidic residues" evidence="5">
    <location>
        <begin position="1"/>
        <end position="13"/>
    </location>
</feature>
<proteinExistence type="inferred from homology"/>
<dbReference type="Proteomes" id="UP000186601">
    <property type="component" value="Unassembled WGS sequence"/>
</dbReference>
<feature type="region of interest" description="Disordered" evidence="5">
    <location>
        <begin position="1"/>
        <end position="42"/>
    </location>
</feature>
<dbReference type="GO" id="GO:0005730">
    <property type="term" value="C:nucleolus"/>
    <property type="evidence" value="ECO:0007669"/>
    <property type="project" value="UniProtKB-SubCell"/>
</dbReference>
<comment type="similarity">
    <text evidence="2">Belongs to the SLX9 family.</text>
</comment>
<evidence type="ECO:0000256" key="1">
    <source>
        <dbReference type="ARBA" id="ARBA00004604"/>
    </source>
</evidence>
<evidence type="ECO:0000256" key="3">
    <source>
        <dbReference type="ARBA" id="ARBA00021321"/>
    </source>
</evidence>
<evidence type="ECO:0000256" key="2">
    <source>
        <dbReference type="ARBA" id="ARBA00011022"/>
    </source>
</evidence>
<dbReference type="InterPro" id="IPR028160">
    <property type="entry name" value="Slx9-like"/>
</dbReference>
<dbReference type="EMBL" id="MLYV02000872">
    <property type="protein sequence ID" value="PSR75923.1"/>
    <property type="molecule type" value="Genomic_DNA"/>
</dbReference>
<organism evidence="6 7">
    <name type="scientific">Hermanssonia centrifuga</name>
    <dbReference type="NCBI Taxonomy" id="98765"/>
    <lineage>
        <taxon>Eukaryota</taxon>
        <taxon>Fungi</taxon>
        <taxon>Dikarya</taxon>
        <taxon>Basidiomycota</taxon>
        <taxon>Agaricomycotina</taxon>
        <taxon>Agaricomycetes</taxon>
        <taxon>Polyporales</taxon>
        <taxon>Meruliaceae</taxon>
        <taxon>Hermanssonia</taxon>
    </lineage>
</organism>
<comment type="caution">
    <text evidence="6">The sequence shown here is derived from an EMBL/GenBank/DDBJ whole genome shotgun (WGS) entry which is preliminary data.</text>
</comment>
<feature type="region of interest" description="Disordered" evidence="5">
    <location>
        <begin position="77"/>
        <end position="112"/>
    </location>
</feature>